<reference evidence="19 20" key="1">
    <citation type="submission" date="2015-07" db="EMBL/GenBank/DDBJ databases">
        <title>Comparative genomics of the Sigatoka disease complex on banana suggests a link between parallel evolutionary changes in Pseudocercospora fijiensis and Pseudocercospora eumusae and increased virulence on the banana host.</title>
        <authorList>
            <person name="Chang T.-C."/>
            <person name="Salvucci A."/>
            <person name="Crous P.W."/>
            <person name="Stergiopoulos I."/>
        </authorList>
    </citation>
    <scope>NUCLEOTIDE SEQUENCE [LARGE SCALE GENOMIC DNA]</scope>
    <source>
        <strain evidence="19 20">CBS 114824</strain>
    </source>
</reference>
<dbReference type="CDD" id="cd17960">
    <property type="entry name" value="DEADc_DDX55"/>
    <property type="match status" value="1"/>
</dbReference>
<dbReference type="STRING" id="321146.A0A139H9X0"/>
<dbReference type="InterPro" id="IPR025313">
    <property type="entry name" value="SPB4-like_CTE"/>
</dbReference>
<dbReference type="GO" id="GO:0016887">
    <property type="term" value="F:ATP hydrolysis activity"/>
    <property type="evidence" value="ECO:0007669"/>
    <property type="project" value="RHEA"/>
</dbReference>
<evidence type="ECO:0000256" key="6">
    <source>
        <dbReference type="ARBA" id="ARBA00022806"/>
    </source>
</evidence>
<dbReference type="Pfam" id="PF00270">
    <property type="entry name" value="DEAD"/>
    <property type="match status" value="2"/>
</dbReference>
<dbReference type="Pfam" id="PF13959">
    <property type="entry name" value="CTE_SPB4"/>
    <property type="match status" value="1"/>
</dbReference>
<dbReference type="GO" id="GO:0006364">
    <property type="term" value="P:rRNA processing"/>
    <property type="evidence" value="ECO:0007669"/>
    <property type="project" value="UniProtKB-KW"/>
</dbReference>
<evidence type="ECO:0000256" key="2">
    <source>
        <dbReference type="ARBA" id="ARBA00022517"/>
    </source>
</evidence>
<evidence type="ECO:0000256" key="9">
    <source>
        <dbReference type="ARBA" id="ARBA00023054"/>
    </source>
</evidence>
<dbReference type="GO" id="GO:0003724">
    <property type="term" value="F:RNA helicase activity"/>
    <property type="evidence" value="ECO:0007669"/>
    <property type="project" value="UniProtKB-EC"/>
</dbReference>
<protein>
    <recommendedName>
        <fullName evidence="15">ATP-dependent RNA helicase</fullName>
        <ecNumber evidence="15">3.6.4.13</ecNumber>
    </recommendedName>
</protein>
<evidence type="ECO:0000256" key="16">
    <source>
        <dbReference type="SAM" id="MobiDB-lite"/>
    </source>
</evidence>
<evidence type="ECO:0000256" key="15">
    <source>
        <dbReference type="RuleBase" id="RU365068"/>
    </source>
</evidence>
<dbReference type="InterPro" id="IPR014001">
    <property type="entry name" value="Helicase_ATP-bd"/>
</dbReference>
<evidence type="ECO:0000256" key="5">
    <source>
        <dbReference type="ARBA" id="ARBA00022801"/>
    </source>
</evidence>
<comment type="similarity">
    <text evidence="12">Belongs to the DEAD box helicase family. DDX55/SPB4 subfamily.</text>
</comment>
<keyword evidence="2" id="KW-0690">Ribosome biogenesis</keyword>
<keyword evidence="4 14" id="KW-0547">Nucleotide-binding</keyword>
<feature type="domain" description="Helicase ATP-binding" evidence="17">
    <location>
        <begin position="48"/>
        <end position="261"/>
    </location>
</feature>
<evidence type="ECO:0000256" key="11">
    <source>
        <dbReference type="ARBA" id="ARBA00037566"/>
    </source>
</evidence>
<evidence type="ECO:0000313" key="20">
    <source>
        <dbReference type="Proteomes" id="UP000070133"/>
    </source>
</evidence>
<dbReference type="InterPro" id="IPR056330">
    <property type="entry name" value="CTT_SPB4"/>
</dbReference>
<evidence type="ECO:0000313" key="19">
    <source>
        <dbReference type="EMBL" id="KXS99257.1"/>
    </source>
</evidence>
<keyword evidence="5 14" id="KW-0378">Hydrolase</keyword>
<feature type="compositionally biased region" description="Basic and acidic residues" evidence="16">
    <location>
        <begin position="580"/>
        <end position="595"/>
    </location>
</feature>
<sequence length="647" mass="72831">MAQDEKIEKIEKRPKTFEALTPELSTWILDFTKGMGFSRTTPVQAMAIPLLMGNKDLVVEAVTGSGKTLSFLIPLAERILKAEEPNKKGYVRSIVVAPTKELAGQIYDVLSGLLDFHAPSAAMLKQSSKPEEYSEDEDMNDGEAEEVPPGPYLIPQLLVGGRTKLSEDLATFSTLNPNILIGTPKRLVEVLQSSKVVLKRHWFDLLVLDEADRLLDPNFQPDLQKILELVPKERRTGLFSASVSEAVDELVRVGMRYPFKISAKVRSKSGALDKRTPESLKLYHLVTKPTLKLPYLKTILEREQAEKTIVYVSTRAGVDYWNHVLPAVLAVSVYPLHGDHKSAIRTKNLQRFRDSTSPAILLTTDVLARGIDIPDIDLVIQLDPPKQPKDFIHRCGRSGRAGKRGMAITFLSEGAEEDYIRYLSLQGTILEPYPDPPSIPAETAAETITKIRTLLTTKRELHDRSQKAFVSWLQAYTKTLPTDIFSIRKLNWPETAKSWALLRWPKMPELKRHYPEAVTNRTHALDLPADFHLDNVTYSDKVREAKRLADNAAYARGEVPENSKNRELKGKAAAARLRKDRAWSDQKGAKADREARRSKKEVRRVAEGRSKMSEDEKRKESELNDLIAKVRAQNAAKAEEDFEGFGD</sequence>
<comment type="subcellular location">
    <subcellularLocation>
        <location evidence="1">Nucleus</location>
        <location evidence="1">Nucleolus</location>
    </subcellularLocation>
</comment>
<comment type="domain">
    <text evidence="15">The Q motif is unique to and characteristic of the DEAD box family of RNA helicases and controls ATP binding and hydrolysis.</text>
</comment>
<comment type="caution">
    <text evidence="19">The sequence shown here is derived from an EMBL/GenBank/DDBJ whole genome shotgun (WGS) entry which is preliminary data.</text>
</comment>
<dbReference type="GO" id="GO:0005524">
    <property type="term" value="F:ATP binding"/>
    <property type="evidence" value="ECO:0007669"/>
    <property type="project" value="UniProtKB-UniRule"/>
</dbReference>
<name>A0A139H9X0_9PEZI</name>
<feature type="domain" description="Helicase C-terminal" evidence="18">
    <location>
        <begin position="295"/>
        <end position="447"/>
    </location>
</feature>
<dbReference type="GO" id="GO:0005730">
    <property type="term" value="C:nucleolus"/>
    <property type="evidence" value="ECO:0007669"/>
    <property type="project" value="UniProtKB-SubCell"/>
</dbReference>
<keyword evidence="6 14" id="KW-0347">Helicase</keyword>
<dbReference type="EC" id="3.6.4.13" evidence="15"/>
<feature type="compositionally biased region" description="Acidic residues" evidence="16">
    <location>
        <begin position="133"/>
        <end position="146"/>
    </location>
</feature>
<evidence type="ECO:0000256" key="8">
    <source>
        <dbReference type="ARBA" id="ARBA00022884"/>
    </source>
</evidence>
<keyword evidence="3" id="KW-0698">rRNA processing</keyword>
<dbReference type="InterPro" id="IPR000629">
    <property type="entry name" value="RNA-helicase_DEAD-box_CS"/>
</dbReference>
<dbReference type="PROSITE" id="PS00039">
    <property type="entry name" value="DEAD_ATP_HELICASE"/>
    <property type="match status" value="1"/>
</dbReference>
<dbReference type="PROSITE" id="PS51192">
    <property type="entry name" value="HELICASE_ATP_BIND_1"/>
    <property type="match status" value="1"/>
</dbReference>
<dbReference type="EMBL" id="LFZN01000095">
    <property type="protein sequence ID" value="KXS99257.1"/>
    <property type="molecule type" value="Genomic_DNA"/>
</dbReference>
<dbReference type="PROSITE" id="PS51194">
    <property type="entry name" value="HELICASE_CTER"/>
    <property type="match status" value="1"/>
</dbReference>
<organism evidence="19 20">
    <name type="scientific">Pseudocercospora eumusae</name>
    <dbReference type="NCBI Taxonomy" id="321146"/>
    <lineage>
        <taxon>Eukaryota</taxon>
        <taxon>Fungi</taxon>
        <taxon>Dikarya</taxon>
        <taxon>Ascomycota</taxon>
        <taxon>Pezizomycotina</taxon>
        <taxon>Dothideomycetes</taxon>
        <taxon>Dothideomycetidae</taxon>
        <taxon>Mycosphaerellales</taxon>
        <taxon>Mycosphaerellaceae</taxon>
        <taxon>Pseudocercospora</taxon>
    </lineage>
</organism>
<dbReference type="CDD" id="cd18787">
    <property type="entry name" value="SF2_C_DEAD"/>
    <property type="match status" value="1"/>
</dbReference>
<gene>
    <name evidence="19" type="ORF">AC578_6184</name>
</gene>
<dbReference type="OrthoDB" id="7396459at2759"/>
<accession>A0A139H9X0</accession>
<dbReference type="InterPro" id="IPR011545">
    <property type="entry name" value="DEAD/DEAH_box_helicase_dom"/>
</dbReference>
<evidence type="ECO:0000256" key="3">
    <source>
        <dbReference type="ARBA" id="ARBA00022552"/>
    </source>
</evidence>
<evidence type="ECO:0000256" key="10">
    <source>
        <dbReference type="ARBA" id="ARBA00023242"/>
    </source>
</evidence>
<evidence type="ECO:0000256" key="12">
    <source>
        <dbReference type="ARBA" id="ARBA00038002"/>
    </source>
</evidence>
<keyword evidence="7 14" id="KW-0067">ATP-binding</keyword>
<comment type="function">
    <text evidence="15">RNA helicase.</text>
</comment>
<dbReference type="InterPro" id="IPR001650">
    <property type="entry name" value="Helicase_C-like"/>
</dbReference>
<comment type="catalytic activity">
    <reaction evidence="15">
        <text>ATP + H2O = ADP + phosphate + H(+)</text>
        <dbReference type="Rhea" id="RHEA:13065"/>
        <dbReference type="ChEBI" id="CHEBI:15377"/>
        <dbReference type="ChEBI" id="CHEBI:15378"/>
        <dbReference type="ChEBI" id="CHEBI:30616"/>
        <dbReference type="ChEBI" id="CHEBI:43474"/>
        <dbReference type="ChEBI" id="CHEBI:456216"/>
        <dbReference type="EC" id="3.6.4.13"/>
    </reaction>
</comment>
<dbReference type="Pfam" id="PF23681">
    <property type="entry name" value="CTT_SPB4"/>
    <property type="match status" value="1"/>
</dbReference>
<dbReference type="SUPFAM" id="SSF52540">
    <property type="entry name" value="P-loop containing nucleoside triphosphate hydrolases"/>
    <property type="match status" value="1"/>
</dbReference>
<evidence type="ECO:0000256" key="4">
    <source>
        <dbReference type="ARBA" id="ARBA00022741"/>
    </source>
</evidence>
<dbReference type="InterPro" id="IPR027417">
    <property type="entry name" value="P-loop_NTPase"/>
</dbReference>
<evidence type="ECO:0000259" key="18">
    <source>
        <dbReference type="PROSITE" id="PS51194"/>
    </source>
</evidence>
<evidence type="ECO:0000256" key="13">
    <source>
        <dbReference type="ARBA" id="ARBA00038757"/>
    </source>
</evidence>
<feature type="compositionally biased region" description="Basic and acidic residues" evidence="16">
    <location>
        <begin position="559"/>
        <end position="570"/>
    </location>
</feature>
<keyword evidence="10" id="KW-0539">Nucleus</keyword>
<dbReference type="SMART" id="SM00490">
    <property type="entry name" value="HELICc"/>
    <property type="match status" value="1"/>
</dbReference>
<proteinExistence type="inferred from homology"/>
<dbReference type="AlphaFoldDB" id="A0A139H9X0"/>
<dbReference type="Proteomes" id="UP000070133">
    <property type="component" value="Unassembled WGS sequence"/>
</dbReference>
<evidence type="ECO:0000256" key="1">
    <source>
        <dbReference type="ARBA" id="ARBA00004604"/>
    </source>
</evidence>
<comment type="function">
    <text evidence="11">ATP-binding RNA helicase involved in the biogenesis of 60S ribosomal subunits. Binds 90S pre-ribosomal particles and dissociates from pre-60S ribosomal particles after processing of 27SB pre-rRNA. Required for the normal formation of 18S rRNA through the processing of pre-rRNAs at sites A0, A1 and A2, and the normal formation of 25S and 5.8S rRNAs through the processing of pre-rRNAs at sites C1 and C2.</text>
</comment>
<keyword evidence="9" id="KW-0175">Coiled coil</keyword>
<keyword evidence="20" id="KW-1185">Reference proteome</keyword>
<dbReference type="GO" id="GO:0003723">
    <property type="term" value="F:RNA binding"/>
    <property type="evidence" value="ECO:0007669"/>
    <property type="project" value="UniProtKB-UniRule"/>
</dbReference>
<comment type="subunit">
    <text evidence="13">Component of pre-60S ribosomal complexes.</text>
</comment>
<feature type="region of interest" description="Disordered" evidence="16">
    <location>
        <begin position="559"/>
        <end position="623"/>
    </location>
</feature>
<evidence type="ECO:0000256" key="7">
    <source>
        <dbReference type="ARBA" id="ARBA00022840"/>
    </source>
</evidence>
<dbReference type="PANTHER" id="PTHR24031">
    <property type="entry name" value="RNA HELICASE"/>
    <property type="match status" value="1"/>
</dbReference>
<dbReference type="Pfam" id="PF00271">
    <property type="entry name" value="Helicase_C"/>
    <property type="match status" value="1"/>
</dbReference>
<evidence type="ECO:0000256" key="14">
    <source>
        <dbReference type="RuleBase" id="RU000492"/>
    </source>
</evidence>
<dbReference type="Gene3D" id="3.40.50.300">
    <property type="entry name" value="P-loop containing nucleotide triphosphate hydrolases"/>
    <property type="match status" value="2"/>
</dbReference>
<keyword evidence="8 15" id="KW-0694">RNA-binding</keyword>
<dbReference type="SMART" id="SM00487">
    <property type="entry name" value="DEXDc"/>
    <property type="match status" value="1"/>
</dbReference>
<feature type="region of interest" description="Disordered" evidence="16">
    <location>
        <begin position="125"/>
        <end position="147"/>
    </location>
</feature>
<evidence type="ECO:0000259" key="17">
    <source>
        <dbReference type="PROSITE" id="PS51192"/>
    </source>
</evidence>
<feature type="compositionally biased region" description="Basic and acidic residues" evidence="16">
    <location>
        <begin position="603"/>
        <end position="622"/>
    </location>
</feature>
<dbReference type="SMART" id="SM01178">
    <property type="entry name" value="DUF4217"/>
    <property type="match status" value="1"/>
</dbReference>